<feature type="compositionally biased region" description="Basic and acidic residues" evidence="1">
    <location>
        <begin position="19"/>
        <end position="57"/>
    </location>
</feature>
<evidence type="ECO:0000256" key="1">
    <source>
        <dbReference type="SAM" id="MobiDB-lite"/>
    </source>
</evidence>
<feature type="region of interest" description="Disordered" evidence="1">
    <location>
        <begin position="19"/>
        <end position="74"/>
    </location>
</feature>
<feature type="compositionally biased region" description="Basic and acidic residues" evidence="1">
    <location>
        <begin position="63"/>
        <end position="74"/>
    </location>
</feature>
<gene>
    <name evidence="2" type="ORF">BLS_003162</name>
</gene>
<evidence type="ECO:0000313" key="3">
    <source>
        <dbReference type="Proteomes" id="UP000433883"/>
    </source>
</evidence>
<organism evidence="2 3">
    <name type="scientific">Venturia inaequalis</name>
    <name type="common">Apple scab fungus</name>
    <dbReference type="NCBI Taxonomy" id="5025"/>
    <lineage>
        <taxon>Eukaryota</taxon>
        <taxon>Fungi</taxon>
        <taxon>Dikarya</taxon>
        <taxon>Ascomycota</taxon>
        <taxon>Pezizomycotina</taxon>
        <taxon>Dothideomycetes</taxon>
        <taxon>Pleosporomycetidae</taxon>
        <taxon>Venturiales</taxon>
        <taxon>Venturiaceae</taxon>
        <taxon>Venturia</taxon>
    </lineage>
</organism>
<dbReference type="Proteomes" id="UP000433883">
    <property type="component" value="Unassembled WGS sequence"/>
</dbReference>
<protein>
    <recommendedName>
        <fullName evidence="4">SAP domain-containing protein</fullName>
    </recommendedName>
</protein>
<dbReference type="EMBL" id="WNWQ01000208">
    <property type="protein sequence ID" value="KAE9974362.1"/>
    <property type="molecule type" value="Genomic_DNA"/>
</dbReference>
<dbReference type="InterPro" id="IPR036361">
    <property type="entry name" value="SAP_dom_sf"/>
</dbReference>
<accession>A0A8H3URU0</accession>
<proteinExistence type="predicted"/>
<feature type="region of interest" description="Disordered" evidence="1">
    <location>
        <begin position="107"/>
        <end position="142"/>
    </location>
</feature>
<sequence>MAYEDMPAKALKHIYKDRELAHSGKKPEVIARLGEHSQNKLKRKPPENDNTEQDKKERTSKKAKIEGGDPDYDKQNVKRLQDLCFSRRLSEKPSDKAALIARLEANDRGEDEPAISAQNRGAHTRNTKLSTYAKRPHVQKEA</sequence>
<dbReference type="Gene3D" id="1.10.720.30">
    <property type="entry name" value="SAP domain"/>
    <property type="match status" value="2"/>
</dbReference>
<evidence type="ECO:0008006" key="4">
    <source>
        <dbReference type="Google" id="ProtNLM"/>
    </source>
</evidence>
<reference evidence="2 3" key="1">
    <citation type="submission" date="2019-11" db="EMBL/GenBank/DDBJ databases">
        <title>Venturia inaequalis Genome Resource.</title>
        <authorList>
            <person name="Lichtner F.J."/>
        </authorList>
    </citation>
    <scope>NUCLEOTIDE SEQUENCE [LARGE SCALE GENOMIC DNA]</scope>
    <source>
        <strain evidence="2">Bline_iso_100314</strain>
    </source>
</reference>
<evidence type="ECO:0000313" key="2">
    <source>
        <dbReference type="EMBL" id="KAE9974362.1"/>
    </source>
</evidence>
<name>A0A8H3URU0_VENIN</name>
<dbReference type="AlphaFoldDB" id="A0A8H3URU0"/>
<comment type="caution">
    <text evidence="2">The sequence shown here is derived from an EMBL/GenBank/DDBJ whole genome shotgun (WGS) entry which is preliminary data.</text>
</comment>